<evidence type="ECO:0000313" key="11">
    <source>
        <dbReference type="Proteomes" id="UP001597262"/>
    </source>
</evidence>
<dbReference type="SUPFAM" id="SSF109998">
    <property type="entry name" value="Triger factor/SurA peptide-binding domain-like"/>
    <property type="match status" value="1"/>
</dbReference>
<dbReference type="InterPro" id="IPR000297">
    <property type="entry name" value="PPIase_PpiC"/>
</dbReference>
<dbReference type="PANTHER" id="PTHR47245">
    <property type="entry name" value="PEPTIDYLPROLYL ISOMERASE"/>
    <property type="match status" value="1"/>
</dbReference>
<sequence>MDEKDKKELETAGKDALAEGDTTAKEGQADSDAVIDGEETASPLANLQDEQPTDTLDNAERVEAFQSDETPVMKSDFSLEQPEKAPQPMFSNKLWPIVSVVLTILLVIVLIKPPFSAKKVEAVATVNGVEITKDQLFKELAAQGGEQVLSQMINEELVNQEAKKQNLQVSSADIDKEIQTYITQYGSEEAFNQALEQAGMTKENLRKTVDMNLKLTKLLEPKIKVTDEQIKQVYDANQDAFKTPEQVRTSVILVKTEAEANDIIKQLKSGADFAELAKSKSLDTATKDKGGDTDFFARGQKEEAVEVAAFKLAKDEISGAVKTSEGYQVLKLTDRKEAHTATLDEKKEEIRNSLVKQQVSSLSQTWIEEQKGKAKITNTLANSTATAVE</sequence>
<keyword evidence="11" id="KW-1185">Reference proteome</keyword>
<feature type="compositionally biased region" description="Polar residues" evidence="7">
    <location>
        <begin position="43"/>
        <end position="56"/>
    </location>
</feature>
<evidence type="ECO:0000313" key="10">
    <source>
        <dbReference type="EMBL" id="MFD1178248.1"/>
    </source>
</evidence>
<dbReference type="InterPro" id="IPR050245">
    <property type="entry name" value="PrsA_foldase"/>
</dbReference>
<dbReference type="RefSeq" id="WP_379320694.1">
    <property type="nucleotide sequence ID" value="NZ_JBHTLM010000015.1"/>
</dbReference>
<dbReference type="EMBL" id="JBHTLM010000015">
    <property type="protein sequence ID" value="MFD1178248.1"/>
    <property type="molecule type" value="Genomic_DNA"/>
</dbReference>
<feature type="region of interest" description="Disordered" evidence="7">
    <location>
        <begin position="1"/>
        <end position="57"/>
    </location>
</feature>
<evidence type="ECO:0000259" key="9">
    <source>
        <dbReference type="PROSITE" id="PS50198"/>
    </source>
</evidence>
<comment type="catalytic activity">
    <reaction evidence="1">
        <text>[protein]-peptidylproline (omega=180) = [protein]-peptidylproline (omega=0)</text>
        <dbReference type="Rhea" id="RHEA:16237"/>
        <dbReference type="Rhea" id="RHEA-COMP:10747"/>
        <dbReference type="Rhea" id="RHEA-COMP:10748"/>
        <dbReference type="ChEBI" id="CHEBI:83833"/>
        <dbReference type="ChEBI" id="CHEBI:83834"/>
        <dbReference type="EC" id="5.2.1.8"/>
    </reaction>
</comment>
<evidence type="ECO:0000256" key="6">
    <source>
        <dbReference type="PROSITE-ProRule" id="PRU00278"/>
    </source>
</evidence>
<evidence type="ECO:0000256" key="3">
    <source>
        <dbReference type="ARBA" id="ARBA00022729"/>
    </source>
</evidence>
<dbReference type="SUPFAM" id="SSF54534">
    <property type="entry name" value="FKBP-like"/>
    <property type="match status" value="1"/>
</dbReference>
<dbReference type="GO" id="GO:0016853">
    <property type="term" value="F:isomerase activity"/>
    <property type="evidence" value="ECO:0007669"/>
    <property type="project" value="UniProtKB-KW"/>
</dbReference>
<comment type="caution">
    <text evidence="10">The sequence shown here is derived from an EMBL/GenBank/DDBJ whole genome shotgun (WGS) entry which is preliminary data.</text>
</comment>
<dbReference type="EC" id="5.2.1.8" evidence="2"/>
<keyword evidence="8" id="KW-1133">Transmembrane helix</keyword>
<keyword evidence="8" id="KW-0472">Membrane</keyword>
<protein>
    <recommendedName>
        <fullName evidence="2">peptidylprolyl isomerase</fullName>
        <ecNumber evidence="2">5.2.1.8</ecNumber>
    </recommendedName>
</protein>
<gene>
    <name evidence="10" type="ORF">ACFQ3W_18390</name>
</gene>
<dbReference type="Gene3D" id="3.10.50.40">
    <property type="match status" value="1"/>
</dbReference>
<dbReference type="PANTHER" id="PTHR47245:SF1">
    <property type="entry name" value="FOLDASE PROTEIN PRSA"/>
    <property type="match status" value="1"/>
</dbReference>
<dbReference type="PROSITE" id="PS50198">
    <property type="entry name" value="PPIC_PPIASE_2"/>
    <property type="match status" value="1"/>
</dbReference>
<keyword evidence="8" id="KW-0812">Transmembrane</keyword>
<name>A0ABW3S173_9BACL</name>
<feature type="domain" description="PpiC" evidence="9">
    <location>
        <begin position="244"/>
        <end position="334"/>
    </location>
</feature>
<reference evidence="11" key="1">
    <citation type="journal article" date="2019" name="Int. J. Syst. Evol. Microbiol.">
        <title>The Global Catalogue of Microorganisms (GCM) 10K type strain sequencing project: providing services to taxonomists for standard genome sequencing and annotation.</title>
        <authorList>
            <consortium name="The Broad Institute Genomics Platform"/>
            <consortium name="The Broad Institute Genome Sequencing Center for Infectious Disease"/>
            <person name="Wu L."/>
            <person name="Ma J."/>
        </authorList>
    </citation>
    <scope>NUCLEOTIDE SEQUENCE [LARGE SCALE GENOMIC DNA]</scope>
    <source>
        <strain evidence="11">CCUG 59189</strain>
    </source>
</reference>
<evidence type="ECO:0000256" key="8">
    <source>
        <dbReference type="SAM" id="Phobius"/>
    </source>
</evidence>
<dbReference type="Proteomes" id="UP001597262">
    <property type="component" value="Unassembled WGS sequence"/>
</dbReference>
<evidence type="ECO:0000256" key="2">
    <source>
        <dbReference type="ARBA" id="ARBA00013194"/>
    </source>
</evidence>
<feature type="transmembrane region" description="Helical" evidence="8">
    <location>
        <begin position="94"/>
        <end position="111"/>
    </location>
</feature>
<evidence type="ECO:0000256" key="5">
    <source>
        <dbReference type="ARBA" id="ARBA00023235"/>
    </source>
</evidence>
<proteinExistence type="predicted"/>
<evidence type="ECO:0000256" key="4">
    <source>
        <dbReference type="ARBA" id="ARBA00023110"/>
    </source>
</evidence>
<keyword evidence="3" id="KW-0732">Signal</keyword>
<accession>A0ABW3S173</accession>
<dbReference type="InterPro" id="IPR046357">
    <property type="entry name" value="PPIase_dom_sf"/>
</dbReference>
<evidence type="ECO:0000256" key="7">
    <source>
        <dbReference type="SAM" id="MobiDB-lite"/>
    </source>
</evidence>
<dbReference type="Pfam" id="PF13624">
    <property type="entry name" value="SurA_N_3"/>
    <property type="match status" value="1"/>
</dbReference>
<keyword evidence="5 6" id="KW-0413">Isomerase</keyword>
<organism evidence="10 11">
    <name type="scientific">Paenibacillus puldeungensis</name>
    <dbReference type="NCBI Taxonomy" id="696536"/>
    <lineage>
        <taxon>Bacteria</taxon>
        <taxon>Bacillati</taxon>
        <taxon>Bacillota</taxon>
        <taxon>Bacilli</taxon>
        <taxon>Bacillales</taxon>
        <taxon>Paenibacillaceae</taxon>
        <taxon>Paenibacillus</taxon>
    </lineage>
</organism>
<dbReference type="InterPro" id="IPR027304">
    <property type="entry name" value="Trigger_fact/SurA_dom_sf"/>
</dbReference>
<dbReference type="Gene3D" id="1.10.4030.10">
    <property type="entry name" value="Porin chaperone SurA, peptide-binding domain"/>
    <property type="match status" value="1"/>
</dbReference>
<keyword evidence="4 6" id="KW-0697">Rotamase</keyword>
<evidence type="ECO:0000256" key="1">
    <source>
        <dbReference type="ARBA" id="ARBA00000971"/>
    </source>
</evidence>
<dbReference type="Pfam" id="PF13145">
    <property type="entry name" value="Rotamase_2"/>
    <property type="match status" value="1"/>
</dbReference>
<feature type="compositionally biased region" description="Basic and acidic residues" evidence="7">
    <location>
        <begin position="1"/>
        <end position="28"/>
    </location>
</feature>